<evidence type="ECO:0000313" key="2">
    <source>
        <dbReference type="EMBL" id="OGK54773.1"/>
    </source>
</evidence>
<gene>
    <name evidence="2" type="ORF">A3H78_05810</name>
</gene>
<evidence type="ECO:0000313" key="3">
    <source>
        <dbReference type="Proteomes" id="UP000177418"/>
    </source>
</evidence>
<dbReference type="AlphaFoldDB" id="A0A1F7JGN9"/>
<dbReference type="Pfam" id="PF22148">
    <property type="entry name" value="Fervidolysin_NPro-like"/>
    <property type="match status" value="1"/>
</dbReference>
<name>A0A1F7JGN9_9BACT</name>
<feature type="domain" description="Fervidolysin-like N-terminal prodomain" evidence="1">
    <location>
        <begin position="117"/>
        <end position="149"/>
    </location>
</feature>
<dbReference type="InterPro" id="IPR054399">
    <property type="entry name" value="Fervidolysin-like_N_prodom"/>
</dbReference>
<reference evidence="2 3" key="1">
    <citation type="journal article" date="2016" name="Nat. Commun.">
        <title>Thousands of microbial genomes shed light on interconnected biogeochemical processes in an aquifer system.</title>
        <authorList>
            <person name="Anantharaman K."/>
            <person name="Brown C.T."/>
            <person name="Hug L.A."/>
            <person name="Sharon I."/>
            <person name="Castelle C.J."/>
            <person name="Probst A.J."/>
            <person name="Thomas B.C."/>
            <person name="Singh A."/>
            <person name="Wilkins M.J."/>
            <person name="Karaoz U."/>
            <person name="Brodie E.L."/>
            <person name="Williams K.H."/>
            <person name="Hubbard S.S."/>
            <person name="Banfield J.F."/>
        </authorList>
    </citation>
    <scope>NUCLEOTIDE SEQUENCE [LARGE SCALE GENOMIC DNA]</scope>
</reference>
<sequence>MFNKILFLISISLALGLLIHGSLVYGQSIPKTRYSPTEFIVKYKPGQATNNLKLLVLDRQKKAKNIINRIVFFFGDFKTRITNKKTPEDRWVRFESLNKTLGILSETNLSPESKQVTDLYVVKTNGKLDILKVIESYKQLPEVEYAEPNYLYETLELP</sequence>
<evidence type="ECO:0000259" key="1">
    <source>
        <dbReference type="Pfam" id="PF22148"/>
    </source>
</evidence>
<protein>
    <recommendedName>
        <fullName evidence="1">Fervidolysin-like N-terminal prodomain domain-containing protein</fullName>
    </recommendedName>
</protein>
<proteinExistence type="predicted"/>
<organism evidence="2 3">
    <name type="scientific">Candidatus Roizmanbacteria bacterium RIFCSPLOWO2_02_FULL_36_11</name>
    <dbReference type="NCBI Taxonomy" id="1802071"/>
    <lineage>
        <taxon>Bacteria</taxon>
        <taxon>Candidatus Roizmaniibacteriota</taxon>
    </lineage>
</organism>
<accession>A0A1F7JGN9</accession>
<dbReference type="EMBL" id="MGAV01000013">
    <property type="protein sequence ID" value="OGK54773.1"/>
    <property type="molecule type" value="Genomic_DNA"/>
</dbReference>
<dbReference type="Proteomes" id="UP000177418">
    <property type="component" value="Unassembled WGS sequence"/>
</dbReference>
<comment type="caution">
    <text evidence="2">The sequence shown here is derived from an EMBL/GenBank/DDBJ whole genome shotgun (WGS) entry which is preliminary data.</text>
</comment>